<evidence type="ECO:0000313" key="2">
    <source>
        <dbReference type="Proteomes" id="UP001055879"/>
    </source>
</evidence>
<proteinExistence type="predicted"/>
<dbReference type="EMBL" id="CM042055">
    <property type="protein sequence ID" value="KAI3702065.1"/>
    <property type="molecule type" value="Genomic_DNA"/>
</dbReference>
<reference evidence="2" key="1">
    <citation type="journal article" date="2022" name="Mol. Ecol. Resour.">
        <title>The genomes of chicory, endive, great burdock and yacon provide insights into Asteraceae palaeo-polyploidization history and plant inulin production.</title>
        <authorList>
            <person name="Fan W."/>
            <person name="Wang S."/>
            <person name="Wang H."/>
            <person name="Wang A."/>
            <person name="Jiang F."/>
            <person name="Liu H."/>
            <person name="Zhao H."/>
            <person name="Xu D."/>
            <person name="Zhang Y."/>
        </authorList>
    </citation>
    <scope>NUCLEOTIDE SEQUENCE [LARGE SCALE GENOMIC DNA]</scope>
    <source>
        <strain evidence="2">cv. Niubang</strain>
    </source>
</reference>
<keyword evidence="2" id="KW-1185">Reference proteome</keyword>
<gene>
    <name evidence="1" type="ORF">L6452_27699</name>
</gene>
<organism evidence="1 2">
    <name type="scientific">Arctium lappa</name>
    <name type="common">Greater burdock</name>
    <name type="synonym">Lappa major</name>
    <dbReference type="NCBI Taxonomy" id="4217"/>
    <lineage>
        <taxon>Eukaryota</taxon>
        <taxon>Viridiplantae</taxon>
        <taxon>Streptophyta</taxon>
        <taxon>Embryophyta</taxon>
        <taxon>Tracheophyta</taxon>
        <taxon>Spermatophyta</taxon>
        <taxon>Magnoliopsida</taxon>
        <taxon>eudicotyledons</taxon>
        <taxon>Gunneridae</taxon>
        <taxon>Pentapetalae</taxon>
        <taxon>asterids</taxon>
        <taxon>campanulids</taxon>
        <taxon>Asterales</taxon>
        <taxon>Asteraceae</taxon>
        <taxon>Carduoideae</taxon>
        <taxon>Cardueae</taxon>
        <taxon>Arctiinae</taxon>
        <taxon>Arctium</taxon>
    </lineage>
</organism>
<accession>A0ACB8ZWN8</accession>
<comment type="caution">
    <text evidence="1">The sequence shown here is derived from an EMBL/GenBank/DDBJ whole genome shotgun (WGS) entry which is preliminary data.</text>
</comment>
<dbReference type="Proteomes" id="UP001055879">
    <property type="component" value="Linkage Group LG09"/>
</dbReference>
<name>A0ACB8ZWN8_ARCLA</name>
<reference evidence="1 2" key="2">
    <citation type="journal article" date="2022" name="Mol. Ecol. Resour.">
        <title>The genomes of chicory, endive, great burdock and yacon provide insights into Asteraceae paleo-polyploidization history and plant inulin production.</title>
        <authorList>
            <person name="Fan W."/>
            <person name="Wang S."/>
            <person name="Wang H."/>
            <person name="Wang A."/>
            <person name="Jiang F."/>
            <person name="Liu H."/>
            <person name="Zhao H."/>
            <person name="Xu D."/>
            <person name="Zhang Y."/>
        </authorList>
    </citation>
    <scope>NUCLEOTIDE SEQUENCE [LARGE SCALE GENOMIC DNA]</scope>
    <source>
        <strain evidence="2">cv. Niubang</strain>
    </source>
</reference>
<sequence length="112" mass="12180">MKDFLPLTEQTPTPNPLDEKTPSDLDSHFSGMNLAAEDSISGEERSGSQSSAVVSGGVAKGEKKKVSFTIDCGKQVEDKIMENSSLEKFLQERIKVGDKSRSSGRCHHHLST</sequence>
<protein>
    <submittedName>
        <fullName evidence="1">Uncharacterized protein</fullName>
    </submittedName>
</protein>
<evidence type="ECO:0000313" key="1">
    <source>
        <dbReference type="EMBL" id="KAI3702065.1"/>
    </source>
</evidence>